<dbReference type="Proteomes" id="UP001143910">
    <property type="component" value="Unassembled WGS sequence"/>
</dbReference>
<name>A0ACC1NBU1_9HYPO</name>
<gene>
    <name evidence="1" type="ORF">NQ176_g5248</name>
</gene>
<comment type="caution">
    <text evidence="1">The sequence shown here is derived from an EMBL/GenBank/DDBJ whole genome shotgun (WGS) entry which is preliminary data.</text>
</comment>
<keyword evidence="2" id="KW-1185">Reference proteome</keyword>
<evidence type="ECO:0000313" key="1">
    <source>
        <dbReference type="EMBL" id="KAJ2975909.1"/>
    </source>
</evidence>
<dbReference type="EMBL" id="JANJQO010000646">
    <property type="protein sequence ID" value="KAJ2975909.1"/>
    <property type="molecule type" value="Genomic_DNA"/>
</dbReference>
<reference evidence="1" key="1">
    <citation type="submission" date="2022-08" db="EMBL/GenBank/DDBJ databases">
        <title>Genome Sequence of Lecanicillium fungicola.</title>
        <authorList>
            <person name="Buettner E."/>
        </authorList>
    </citation>
    <scope>NUCLEOTIDE SEQUENCE</scope>
    <source>
        <strain evidence="1">Babe33</strain>
    </source>
</reference>
<proteinExistence type="predicted"/>
<evidence type="ECO:0000313" key="2">
    <source>
        <dbReference type="Proteomes" id="UP001143910"/>
    </source>
</evidence>
<protein>
    <submittedName>
        <fullName evidence="1">Uncharacterized protein</fullName>
    </submittedName>
</protein>
<sequence>MKQFTKALPNPLPSNPQRPFDHWNSSSTGHQRREASRWETDGVSETDWRTSRSIKINNQFSNSTHRQPQRQSQLAQPLQRSVIDMLVKPGSMKESTSSSTTASLETPKSPSETNVDTLAPVAASRIFAGLVIYVNGSTYPLVSDHKLKTLLCEHGARLSLHLARRQVTHVILGRPARPSTASSVGNSSRFGCGGGLAGTKMDKEIRRVGGCGIKYVGVEWVIESISAGKRLPEARFSNVNIASRGQSSIYNLSKQPS</sequence>
<organism evidence="1 2">
    <name type="scientific">Zarea fungicola</name>
    <dbReference type="NCBI Taxonomy" id="93591"/>
    <lineage>
        <taxon>Eukaryota</taxon>
        <taxon>Fungi</taxon>
        <taxon>Dikarya</taxon>
        <taxon>Ascomycota</taxon>
        <taxon>Pezizomycotina</taxon>
        <taxon>Sordariomycetes</taxon>
        <taxon>Hypocreomycetidae</taxon>
        <taxon>Hypocreales</taxon>
        <taxon>Cordycipitaceae</taxon>
        <taxon>Zarea</taxon>
    </lineage>
</organism>
<accession>A0ACC1NBU1</accession>